<protein>
    <submittedName>
        <fullName evidence="1">PAS domain-containing protein</fullName>
    </submittedName>
</protein>
<dbReference type="RefSeq" id="WP_257769876.1">
    <property type="nucleotide sequence ID" value="NZ_CP102480.1"/>
</dbReference>
<gene>
    <name evidence="1" type="ORF">NUH88_02980</name>
</gene>
<evidence type="ECO:0000313" key="2">
    <source>
        <dbReference type="Proteomes" id="UP001060336"/>
    </source>
</evidence>
<dbReference type="InterPro" id="IPR009922">
    <property type="entry name" value="DUF1457"/>
</dbReference>
<dbReference type="Pfam" id="PF07310">
    <property type="entry name" value="PAS_5"/>
    <property type="match status" value="1"/>
</dbReference>
<evidence type="ECO:0000313" key="1">
    <source>
        <dbReference type="EMBL" id="UUX50666.1"/>
    </source>
</evidence>
<organism evidence="1 2">
    <name type="scientific">Nisaea acidiphila</name>
    <dbReference type="NCBI Taxonomy" id="1862145"/>
    <lineage>
        <taxon>Bacteria</taxon>
        <taxon>Pseudomonadati</taxon>
        <taxon>Pseudomonadota</taxon>
        <taxon>Alphaproteobacteria</taxon>
        <taxon>Rhodospirillales</taxon>
        <taxon>Thalassobaculaceae</taxon>
        <taxon>Nisaea</taxon>
    </lineage>
</organism>
<reference evidence="1" key="1">
    <citation type="submission" date="2022-08" db="EMBL/GenBank/DDBJ databases">
        <title>Nisaea acidiphila sp. nov., isolated from a marine algal debris and emended description of the genus Nisaea Urios et al. 2008.</title>
        <authorList>
            <person name="Kwon K."/>
        </authorList>
    </citation>
    <scope>NUCLEOTIDE SEQUENCE</scope>
    <source>
        <strain evidence="1">MEBiC11861</strain>
    </source>
</reference>
<keyword evidence="2" id="KW-1185">Reference proteome</keyword>
<dbReference type="EMBL" id="CP102480">
    <property type="protein sequence ID" value="UUX50666.1"/>
    <property type="molecule type" value="Genomic_DNA"/>
</dbReference>
<dbReference type="Proteomes" id="UP001060336">
    <property type="component" value="Chromosome"/>
</dbReference>
<accession>A0A9J7AV35</accession>
<proteinExistence type="predicted"/>
<sequence length="184" mass="20741">MDSVIAEDRKGAPGKVSDFLEEPQSLELFDYWCSKRAGRVLPSRQDIDPSEIRSLLTKIYLVDFEEPDVFRYRLAGTEIAETFGHGNLKGQTLGDLLSEQGRKFVTGRWRPVVKQELVVCMKGQVYNSVNRFAFGERILLPLADRDGGPATGLLGMTFSRWVDRIGPVERRNSDMATFRAADIP</sequence>
<dbReference type="KEGG" id="naci:NUH88_02980"/>
<dbReference type="AlphaFoldDB" id="A0A9J7AV35"/>
<name>A0A9J7AV35_9PROT</name>